<keyword evidence="1" id="KW-0378">Hydrolase</keyword>
<gene>
    <name evidence="1" type="primary">hfm1_0</name>
    <name evidence="1" type="ORF">TNCT_432631</name>
</gene>
<proteinExistence type="predicted"/>
<name>A0A8X6HS59_TRICU</name>
<keyword evidence="1" id="KW-0547">Nucleotide-binding</keyword>
<dbReference type="GO" id="GO:0043138">
    <property type="term" value="F:3'-5' DNA helicase activity"/>
    <property type="evidence" value="ECO:0007669"/>
    <property type="project" value="UniProtKB-EC"/>
</dbReference>
<protein>
    <submittedName>
        <fullName evidence="1">Putative ATP-dependent DNA helicase HFM1</fullName>
    </submittedName>
</protein>
<dbReference type="PANTHER" id="PTHR47835">
    <property type="entry name" value="HFM1, ATP DEPENDENT DNA HELICASE HOMOLOG"/>
    <property type="match status" value="1"/>
</dbReference>
<dbReference type="EMBL" id="BMAO01039050">
    <property type="protein sequence ID" value="GFR28623.1"/>
    <property type="molecule type" value="Genomic_DNA"/>
</dbReference>
<keyword evidence="1" id="KW-0347">Helicase</keyword>
<sequence>MCIKELNGLRKYKLIYMDDDSFYLRPTDTGRLMAKHYLAFETMKSFSTLTGSENLSELSWLSEELTDLNALIRVVNNESGT</sequence>
<organism evidence="1 2">
    <name type="scientific">Trichonephila clavata</name>
    <name type="common">Joro spider</name>
    <name type="synonym">Nephila clavata</name>
    <dbReference type="NCBI Taxonomy" id="2740835"/>
    <lineage>
        <taxon>Eukaryota</taxon>
        <taxon>Metazoa</taxon>
        <taxon>Ecdysozoa</taxon>
        <taxon>Arthropoda</taxon>
        <taxon>Chelicerata</taxon>
        <taxon>Arachnida</taxon>
        <taxon>Araneae</taxon>
        <taxon>Araneomorphae</taxon>
        <taxon>Entelegynae</taxon>
        <taxon>Araneoidea</taxon>
        <taxon>Nephilidae</taxon>
        <taxon>Trichonephila</taxon>
    </lineage>
</organism>
<dbReference type="OrthoDB" id="6429642at2759"/>
<evidence type="ECO:0000313" key="2">
    <source>
        <dbReference type="Proteomes" id="UP000887116"/>
    </source>
</evidence>
<dbReference type="AlphaFoldDB" id="A0A8X6HS59"/>
<evidence type="ECO:0000313" key="1">
    <source>
        <dbReference type="EMBL" id="GFR28623.1"/>
    </source>
</evidence>
<reference evidence="1" key="1">
    <citation type="submission" date="2020-07" db="EMBL/GenBank/DDBJ databases">
        <title>Multicomponent nature underlies the extraordinary mechanical properties of spider dragline silk.</title>
        <authorList>
            <person name="Kono N."/>
            <person name="Nakamura H."/>
            <person name="Mori M."/>
            <person name="Yoshida Y."/>
            <person name="Ohtoshi R."/>
            <person name="Malay A.D."/>
            <person name="Moran D.A.P."/>
            <person name="Tomita M."/>
            <person name="Numata K."/>
            <person name="Arakawa K."/>
        </authorList>
    </citation>
    <scope>NUCLEOTIDE SEQUENCE</scope>
</reference>
<dbReference type="InterPro" id="IPR052247">
    <property type="entry name" value="Meiotic_Crossover_Helicase"/>
</dbReference>
<dbReference type="GO" id="GO:0016787">
    <property type="term" value="F:hydrolase activity"/>
    <property type="evidence" value="ECO:0007669"/>
    <property type="project" value="UniProtKB-KW"/>
</dbReference>
<comment type="caution">
    <text evidence="1">The sequence shown here is derived from an EMBL/GenBank/DDBJ whole genome shotgun (WGS) entry which is preliminary data.</text>
</comment>
<dbReference type="Proteomes" id="UP000887116">
    <property type="component" value="Unassembled WGS sequence"/>
</dbReference>
<keyword evidence="2" id="KW-1185">Reference proteome</keyword>
<dbReference type="PANTHER" id="PTHR47835:SF3">
    <property type="entry name" value="HELICASE FOR MEIOSIS 1"/>
    <property type="match status" value="1"/>
</dbReference>
<accession>A0A8X6HS59</accession>
<keyword evidence="1" id="KW-0067">ATP-binding</keyword>
<dbReference type="Gene3D" id="1.10.3380.10">
    <property type="entry name" value="Sec63 N-terminal domain-like domain"/>
    <property type="match status" value="1"/>
</dbReference>